<keyword evidence="3" id="KW-1185">Reference proteome</keyword>
<comment type="caution">
    <text evidence="2">The sequence shown here is derived from an EMBL/GenBank/DDBJ whole genome shotgun (WGS) entry which is preliminary data.</text>
</comment>
<organism evidence="2 3">
    <name type="scientific">Malus baccata</name>
    <name type="common">Siberian crab apple</name>
    <name type="synonym">Pyrus baccata</name>
    <dbReference type="NCBI Taxonomy" id="106549"/>
    <lineage>
        <taxon>Eukaryota</taxon>
        <taxon>Viridiplantae</taxon>
        <taxon>Streptophyta</taxon>
        <taxon>Embryophyta</taxon>
        <taxon>Tracheophyta</taxon>
        <taxon>Spermatophyta</taxon>
        <taxon>Magnoliopsida</taxon>
        <taxon>eudicotyledons</taxon>
        <taxon>Gunneridae</taxon>
        <taxon>Pentapetalae</taxon>
        <taxon>rosids</taxon>
        <taxon>fabids</taxon>
        <taxon>Rosales</taxon>
        <taxon>Rosaceae</taxon>
        <taxon>Amygdaloideae</taxon>
        <taxon>Maleae</taxon>
        <taxon>Malus</taxon>
    </lineage>
</organism>
<gene>
    <name evidence="2" type="ORF">C1H46_004188</name>
</gene>
<evidence type="ECO:0000313" key="2">
    <source>
        <dbReference type="EMBL" id="TQE10216.1"/>
    </source>
</evidence>
<evidence type="ECO:0000256" key="1">
    <source>
        <dbReference type="SAM" id="MobiDB-lite"/>
    </source>
</evidence>
<dbReference type="AlphaFoldDB" id="A0A540NGS4"/>
<sequence length="134" mass="15425">MRTYRHIVEPMPSQHQWQRIGLPPLMPPIYHKQLGRPKKSRKKGPDKTLNPNLQKLQRYHTNLSCGNYGQEGLTRVNCKEPVDPIKQAKYLKRQEAKKLAKQIARASLNEETSNGNVLESFFCVLASVIMFGKL</sequence>
<dbReference type="Proteomes" id="UP000315295">
    <property type="component" value="Unassembled WGS sequence"/>
</dbReference>
<evidence type="ECO:0000313" key="3">
    <source>
        <dbReference type="Proteomes" id="UP000315295"/>
    </source>
</evidence>
<feature type="compositionally biased region" description="Basic residues" evidence="1">
    <location>
        <begin position="33"/>
        <end position="44"/>
    </location>
</feature>
<dbReference type="EMBL" id="VIEB01000045">
    <property type="protein sequence ID" value="TQE10216.1"/>
    <property type="molecule type" value="Genomic_DNA"/>
</dbReference>
<protein>
    <submittedName>
        <fullName evidence="2">Uncharacterized protein</fullName>
    </submittedName>
</protein>
<proteinExistence type="predicted"/>
<name>A0A540NGS4_MALBA</name>
<feature type="region of interest" description="Disordered" evidence="1">
    <location>
        <begin position="28"/>
        <end position="53"/>
    </location>
</feature>
<accession>A0A540NGS4</accession>
<reference evidence="2 3" key="1">
    <citation type="journal article" date="2019" name="G3 (Bethesda)">
        <title>Sequencing of a Wild Apple (Malus baccata) Genome Unravels the Differences Between Cultivated and Wild Apple Species Regarding Disease Resistance and Cold Tolerance.</title>
        <authorList>
            <person name="Chen X."/>
        </authorList>
    </citation>
    <scope>NUCLEOTIDE SEQUENCE [LARGE SCALE GENOMIC DNA]</scope>
    <source>
        <strain evidence="3">cv. Shandingzi</strain>
        <tissue evidence="2">Leaves</tissue>
    </source>
</reference>